<feature type="compositionally biased region" description="Low complexity" evidence="1">
    <location>
        <begin position="220"/>
        <end position="233"/>
    </location>
</feature>
<evidence type="ECO:0000313" key="5">
    <source>
        <dbReference type="Proteomes" id="UP001212997"/>
    </source>
</evidence>
<feature type="transmembrane region" description="Helical" evidence="2">
    <location>
        <begin position="302"/>
        <end position="327"/>
    </location>
</feature>
<keyword evidence="2" id="KW-0472">Membrane</keyword>
<keyword evidence="2" id="KW-1133">Transmembrane helix</keyword>
<feature type="region of interest" description="Disordered" evidence="1">
    <location>
        <begin position="211"/>
        <end position="295"/>
    </location>
</feature>
<feature type="compositionally biased region" description="Polar residues" evidence="1">
    <location>
        <begin position="234"/>
        <end position="246"/>
    </location>
</feature>
<protein>
    <recommendedName>
        <fullName evidence="6">Mid2 domain-containing protein</fullName>
    </recommendedName>
</protein>
<feature type="compositionally biased region" description="Low complexity" evidence="1">
    <location>
        <begin position="176"/>
        <end position="186"/>
    </location>
</feature>
<feature type="chain" id="PRO_5041977146" description="Mid2 domain-containing protein" evidence="3">
    <location>
        <begin position="20"/>
        <end position="509"/>
    </location>
</feature>
<proteinExistence type="predicted"/>
<evidence type="ECO:0000256" key="1">
    <source>
        <dbReference type="SAM" id="MobiDB-lite"/>
    </source>
</evidence>
<keyword evidence="3" id="KW-0732">Signal</keyword>
<feature type="compositionally biased region" description="Low complexity" evidence="1">
    <location>
        <begin position="247"/>
        <end position="295"/>
    </location>
</feature>
<evidence type="ECO:0008006" key="6">
    <source>
        <dbReference type="Google" id="ProtNLM"/>
    </source>
</evidence>
<evidence type="ECO:0000313" key="4">
    <source>
        <dbReference type="EMBL" id="KAJ3482029.1"/>
    </source>
</evidence>
<feature type="signal peptide" evidence="3">
    <location>
        <begin position="1"/>
        <end position="19"/>
    </location>
</feature>
<name>A0AAD5UZT9_9APHY</name>
<accession>A0AAD5UZT9</accession>
<feature type="region of interest" description="Disordered" evidence="1">
    <location>
        <begin position="453"/>
        <end position="472"/>
    </location>
</feature>
<dbReference type="Proteomes" id="UP001212997">
    <property type="component" value="Unassembled WGS sequence"/>
</dbReference>
<sequence>MSLRAFLLFNALLLHRVLGNTIQRIIDDQLGDLVTGQQVQYSPGWAQGNDCGYCAAKPSPASASNGTWHDVSWNPGQDPLRTMSIRFTGTAIQVFLIGVKSMLTDVQFTLDDTPVGSFTSSFLDGDRFVYGVSALHKDDIPNGEHILQMQSAGDQSVLILFDYALYSLNDNVVTTSSTVPDSSGPVQVASASSNSPFPVSPVTHASISTPVASVDPLRPPDSSLISASPSSISTTVPDPSGSLTEKSQLSASQGSRSAGGSSPGSIIAQSIGAAGPNPTTSPQSTSTDSPSGTSLSNREVNVGAIVGGVIGGLVLLLAVILLAILYFRRQRDLPPKIELPREQPQPHIIPFRVSIVEGRNGLSRTRTPSPSPSLEKQRSAVELGTSTAVLPSADRVPASVQLPTGNLRAEMGVPHAHEATSNSALLSATGAPQSRNAEIVMPRKDKAIRFREKHGRGHLSGRSATSSPAMNEDVVRQLASLRAEMEEMRLRQDIPSYGELPGYTPQSTE</sequence>
<reference evidence="4" key="1">
    <citation type="submission" date="2022-07" db="EMBL/GenBank/DDBJ databases">
        <title>Genome Sequence of Physisporinus lineatus.</title>
        <authorList>
            <person name="Buettner E."/>
        </authorList>
    </citation>
    <scope>NUCLEOTIDE SEQUENCE</scope>
    <source>
        <strain evidence="4">VT162</strain>
    </source>
</reference>
<evidence type="ECO:0000256" key="2">
    <source>
        <dbReference type="SAM" id="Phobius"/>
    </source>
</evidence>
<organism evidence="4 5">
    <name type="scientific">Meripilus lineatus</name>
    <dbReference type="NCBI Taxonomy" id="2056292"/>
    <lineage>
        <taxon>Eukaryota</taxon>
        <taxon>Fungi</taxon>
        <taxon>Dikarya</taxon>
        <taxon>Basidiomycota</taxon>
        <taxon>Agaricomycotina</taxon>
        <taxon>Agaricomycetes</taxon>
        <taxon>Polyporales</taxon>
        <taxon>Meripilaceae</taxon>
        <taxon>Meripilus</taxon>
    </lineage>
</organism>
<keyword evidence="2" id="KW-0812">Transmembrane</keyword>
<feature type="region of interest" description="Disordered" evidence="1">
    <location>
        <begin position="176"/>
        <end position="197"/>
    </location>
</feature>
<gene>
    <name evidence="4" type="ORF">NLI96_g7260</name>
</gene>
<dbReference type="AlphaFoldDB" id="A0AAD5UZT9"/>
<dbReference type="EMBL" id="JANAWD010000292">
    <property type="protein sequence ID" value="KAJ3482029.1"/>
    <property type="molecule type" value="Genomic_DNA"/>
</dbReference>
<feature type="region of interest" description="Disordered" evidence="1">
    <location>
        <begin position="490"/>
        <end position="509"/>
    </location>
</feature>
<evidence type="ECO:0000256" key="3">
    <source>
        <dbReference type="SAM" id="SignalP"/>
    </source>
</evidence>
<keyword evidence="5" id="KW-1185">Reference proteome</keyword>
<comment type="caution">
    <text evidence="4">The sequence shown here is derived from an EMBL/GenBank/DDBJ whole genome shotgun (WGS) entry which is preliminary data.</text>
</comment>